<reference evidence="2" key="1">
    <citation type="journal article" date="2021" name="Proc. Natl. Acad. Sci. U.S.A.">
        <title>Three genomes in the algal genus Volvox reveal the fate of a haploid sex-determining region after a transition to homothallism.</title>
        <authorList>
            <person name="Yamamoto K."/>
            <person name="Hamaji T."/>
            <person name="Kawai-Toyooka H."/>
            <person name="Matsuzaki R."/>
            <person name="Takahashi F."/>
            <person name="Nishimura Y."/>
            <person name="Kawachi M."/>
            <person name="Noguchi H."/>
            <person name="Minakuchi Y."/>
            <person name="Umen J.G."/>
            <person name="Toyoda A."/>
            <person name="Nozaki H."/>
        </authorList>
    </citation>
    <scope>NUCLEOTIDE SEQUENCE</scope>
    <source>
        <strain evidence="2">NIES-3786</strain>
    </source>
</reference>
<protein>
    <submittedName>
        <fullName evidence="2">Uncharacterized protein</fullName>
    </submittedName>
</protein>
<name>A0A8J4BXC3_9CHLO</name>
<organism evidence="2 3">
    <name type="scientific">Volvox reticuliferus</name>
    <dbReference type="NCBI Taxonomy" id="1737510"/>
    <lineage>
        <taxon>Eukaryota</taxon>
        <taxon>Viridiplantae</taxon>
        <taxon>Chlorophyta</taxon>
        <taxon>core chlorophytes</taxon>
        <taxon>Chlorophyceae</taxon>
        <taxon>CS clade</taxon>
        <taxon>Chlamydomonadales</taxon>
        <taxon>Volvocaceae</taxon>
        <taxon>Volvox</taxon>
    </lineage>
</organism>
<proteinExistence type="predicted"/>
<evidence type="ECO:0000256" key="1">
    <source>
        <dbReference type="SAM" id="MobiDB-lite"/>
    </source>
</evidence>
<comment type="caution">
    <text evidence="2">The sequence shown here is derived from an EMBL/GenBank/DDBJ whole genome shotgun (WGS) entry which is preliminary data.</text>
</comment>
<evidence type="ECO:0000313" key="2">
    <source>
        <dbReference type="EMBL" id="GIL69939.1"/>
    </source>
</evidence>
<accession>A0A8J4BXC3</accession>
<feature type="compositionally biased region" description="Low complexity" evidence="1">
    <location>
        <begin position="507"/>
        <end position="520"/>
    </location>
</feature>
<dbReference type="Proteomes" id="UP000747110">
    <property type="component" value="Unassembled WGS sequence"/>
</dbReference>
<sequence length="548" mass="55600">PKALEIQPEDDVPASALDAAVGESERVSITKPHNMLLSSPSPSVPRAVPPMGLTVAKLGAPAAVTVTADDAGPISPVHRTAAAATPTAGAARASGGLERGMVSSSNAGGPRSMDSTLWRARAPPAVTLTTNTVFGPEHSPSGSAPSPLSRWFHRWLLRSSGSGGQDGRYALLPEAAQSLPTSVGKPLPMSPGPGDGGSSGGNGGGAMLGKANAANAASDVGGAQGRVGSHGGGGGIGDAAAHRQSGWIRLTPPVLPPPLQRASGPLGSASQQLQPVVVRRRASLDERVTYVPHGNYRGRSLELTRKAHTANASMAPTQWDMPSSRAKELPIGRFTEQPAAVPARAHAPAAPLVGWAEASQQGGDERGVLPGAMDDGTAAVALPVPPTPSQAPSRLLQRGLRMGRWPRLSETSPPTAAAKLAATMVGSIGGDTTAGPTSLHTAIVPRESAEDLGAGMGGGSGSPNGASNGVPAHGPVGAMGAGLIPTFPRLPPQEEEGSSHLEEGNFTTTQQQGQQQPQPQQEEKTAKRGARVGRWTLKRASTGQLQQL</sequence>
<dbReference type="AlphaFoldDB" id="A0A8J4BXC3"/>
<evidence type="ECO:0000313" key="3">
    <source>
        <dbReference type="Proteomes" id="UP000747110"/>
    </source>
</evidence>
<feature type="region of interest" description="Disordered" evidence="1">
    <location>
        <begin position="450"/>
        <end position="548"/>
    </location>
</feature>
<dbReference type="EMBL" id="BNCP01000001">
    <property type="protein sequence ID" value="GIL69939.1"/>
    <property type="molecule type" value="Genomic_DNA"/>
</dbReference>
<keyword evidence="3" id="KW-1185">Reference proteome</keyword>
<feature type="compositionally biased region" description="Low complexity" evidence="1">
    <location>
        <begin position="82"/>
        <end position="96"/>
    </location>
</feature>
<gene>
    <name evidence="2" type="ORF">Vretifemale_780</name>
</gene>
<feature type="region of interest" description="Disordered" evidence="1">
    <location>
        <begin position="82"/>
        <end position="113"/>
    </location>
</feature>
<feature type="compositionally biased region" description="Polar residues" evidence="1">
    <location>
        <begin position="539"/>
        <end position="548"/>
    </location>
</feature>
<feature type="region of interest" description="Disordered" evidence="1">
    <location>
        <begin position="180"/>
        <end position="206"/>
    </location>
</feature>
<dbReference type="OrthoDB" id="10692019at2759"/>
<feature type="non-terminal residue" evidence="2">
    <location>
        <position position="1"/>
    </location>
</feature>
<feature type="compositionally biased region" description="Gly residues" evidence="1">
    <location>
        <begin position="193"/>
        <end position="206"/>
    </location>
</feature>